<keyword evidence="2" id="KW-1185">Reference proteome</keyword>
<dbReference type="EMBL" id="CDNC01000049">
    <property type="protein sequence ID" value="CEM63193.1"/>
    <property type="molecule type" value="Genomic_DNA"/>
</dbReference>
<organism evidence="1 2">
    <name type="scientific">Treponema phagedenis</name>
    <dbReference type="NCBI Taxonomy" id="162"/>
    <lineage>
        <taxon>Bacteria</taxon>
        <taxon>Pseudomonadati</taxon>
        <taxon>Spirochaetota</taxon>
        <taxon>Spirochaetia</taxon>
        <taxon>Spirochaetales</taxon>
        <taxon>Treponemataceae</taxon>
        <taxon>Treponema</taxon>
    </lineage>
</organism>
<proteinExistence type="predicted"/>
<evidence type="ECO:0000313" key="2">
    <source>
        <dbReference type="Proteomes" id="UP000042527"/>
    </source>
</evidence>
<protein>
    <submittedName>
        <fullName evidence="1">Uncharacterized protein</fullName>
    </submittedName>
</protein>
<gene>
    <name evidence="1" type="ORF">TPHV1_70056</name>
</gene>
<dbReference type="AlphaFoldDB" id="A0A0B7GXE9"/>
<name>A0A0B7GXE9_TREPH</name>
<evidence type="ECO:0000313" key="1">
    <source>
        <dbReference type="EMBL" id="CEM63193.1"/>
    </source>
</evidence>
<accession>A0A0B7GXE9</accession>
<dbReference type="Proteomes" id="UP000042527">
    <property type="component" value="Unassembled WGS sequence"/>
</dbReference>
<reference evidence="2" key="1">
    <citation type="submission" date="2015-01" db="EMBL/GenBank/DDBJ databases">
        <authorList>
            <person name="Manzoor Shahid"/>
            <person name="Zubair Saima"/>
        </authorList>
    </citation>
    <scope>NUCLEOTIDE SEQUENCE [LARGE SCALE GENOMIC DNA]</scope>
    <source>
        <strain evidence="2">V1</strain>
    </source>
</reference>
<sequence length="54" mass="6343">MFKNYHSYINRSFKLAATVNRNSKHYIQNGHGRPWFQAELSLKTTTAYSEFSNS</sequence>